<evidence type="ECO:0000256" key="2">
    <source>
        <dbReference type="SAM" id="SignalP"/>
    </source>
</evidence>
<name>A0A8B6EH84_MYTGA</name>
<keyword evidence="1" id="KW-1015">Disulfide bond</keyword>
<comment type="caution">
    <text evidence="4">The sequence shown here is derived from an EMBL/GenBank/DDBJ whole genome shotgun (WGS) entry which is preliminary data.</text>
</comment>
<accession>A0A8B6EH84</accession>
<evidence type="ECO:0000256" key="1">
    <source>
        <dbReference type="PROSITE-ProRule" id="PRU01005"/>
    </source>
</evidence>
<protein>
    <recommendedName>
        <fullName evidence="3">ShKT domain-containing protein</fullName>
    </recommendedName>
</protein>
<feature type="domain" description="ShKT" evidence="3">
    <location>
        <begin position="22"/>
        <end position="57"/>
    </location>
</feature>
<dbReference type="EMBL" id="UYJE01005098">
    <property type="protein sequence ID" value="VDI33873.1"/>
    <property type="molecule type" value="Genomic_DNA"/>
</dbReference>
<dbReference type="InterPro" id="IPR003582">
    <property type="entry name" value="ShKT_dom"/>
</dbReference>
<evidence type="ECO:0000313" key="5">
    <source>
        <dbReference type="Proteomes" id="UP000596742"/>
    </source>
</evidence>
<comment type="caution">
    <text evidence="1">Lacks conserved residue(s) required for the propagation of feature annotation.</text>
</comment>
<keyword evidence="2" id="KW-0732">Signal</keyword>
<feature type="disulfide bond" evidence="1">
    <location>
        <begin position="41"/>
        <end position="54"/>
    </location>
</feature>
<dbReference type="PROSITE" id="PS51670">
    <property type="entry name" value="SHKT"/>
    <property type="match status" value="1"/>
</dbReference>
<proteinExistence type="predicted"/>
<keyword evidence="5" id="KW-1185">Reference proteome</keyword>
<dbReference type="Proteomes" id="UP000596742">
    <property type="component" value="Unassembled WGS sequence"/>
</dbReference>
<feature type="signal peptide" evidence="2">
    <location>
        <begin position="1"/>
        <end position="18"/>
    </location>
</feature>
<evidence type="ECO:0000259" key="3">
    <source>
        <dbReference type="PROSITE" id="PS51670"/>
    </source>
</evidence>
<organism evidence="4 5">
    <name type="scientific">Mytilus galloprovincialis</name>
    <name type="common">Mediterranean mussel</name>
    <dbReference type="NCBI Taxonomy" id="29158"/>
    <lineage>
        <taxon>Eukaryota</taxon>
        <taxon>Metazoa</taxon>
        <taxon>Spiralia</taxon>
        <taxon>Lophotrochozoa</taxon>
        <taxon>Mollusca</taxon>
        <taxon>Bivalvia</taxon>
        <taxon>Autobranchia</taxon>
        <taxon>Pteriomorphia</taxon>
        <taxon>Mytilida</taxon>
        <taxon>Mytiloidea</taxon>
        <taxon>Mytilidae</taxon>
        <taxon>Mytilinae</taxon>
        <taxon>Mytilus</taxon>
    </lineage>
</organism>
<sequence>MTLVYGITLDTLVLVICGANICEDRNIKGCQRLAATKQDMCQDNCMATLCPRTCGLCLQPSGNTNVFSAACTEMDSENCKDLLAKNIEGVCCHSNFCNGNYVPTTTHIPLTSTVDTTTASTQSQLGLPTGCTPSYKREHDECPSKFIRKGNSCYFVGQHARIRHDAMMPIETRQVSAAPGTGRAQVTSYGDKRTLIGDLDHMTKPNLMANIALVLERLNPGTLITDITGTEEAVRFMRLQSANIL</sequence>
<feature type="chain" id="PRO_5032826809" description="ShKT domain-containing protein" evidence="2">
    <location>
        <begin position="19"/>
        <end position="245"/>
    </location>
</feature>
<evidence type="ECO:0000313" key="4">
    <source>
        <dbReference type="EMBL" id="VDI33873.1"/>
    </source>
</evidence>
<gene>
    <name evidence="4" type="ORF">MGAL_10B019893</name>
</gene>
<dbReference type="AlphaFoldDB" id="A0A8B6EH84"/>
<reference evidence="4" key="1">
    <citation type="submission" date="2018-11" db="EMBL/GenBank/DDBJ databases">
        <authorList>
            <person name="Alioto T."/>
            <person name="Alioto T."/>
        </authorList>
    </citation>
    <scope>NUCLEOTIDE SEQUENCE</scope>
</reference>